<feature type="coiled-coil region" evidence="2">
    <location>
        <begin position="172"/>
        <end position="213"/>
    </location>
</feature>
<feature type="coiled-coil region" evidence="2">
    <location>
        <begin position="62"/>
        <end position="142"/>
    </location>
</feature>
<keyword evidence="7" id="KW-1185">Reference proteome</keyword>
<dbReference type="GO" id="GO:0031267">
    <property type="term" value="F:small GTPase binding"/>
    <property type="evidence" value="ECO:0007669"/>
    <property type="project" value="TreeGrafter"/>
</dbReference>
<reference evidence="8 9" key="1">
    <citation type="submission" date="2025-04" db="UniProtKB">
        <authorList>
            <consortium name="RefSeq"/>
        </authorList>
    </citation>
    <scope>IDENTIFICATION</scope>
    <source>
        <strain evidence="8 9">15112-1751.03</strain>
        <tissue evidence="8 9">Whole Adult</tissue>
    </source>
</reference>
<evidence type="ECO:0000256" key="4">
    <source>
        <dbReference type="SAM" id="Phobius"/>
    </source>
</evidence>
<keyword evidence="4" id="KW-0812">Transmembrane</keyword>
<keyword evidence="1 2" id="KW-0175">Coiled coil</keyword>
<name>A0A6P8W3E4_DROAB</name>
<organism evidence="7 8">
    <name type="scientific">Drosophila albomicans</name>
    <name type="common">Fruit fly</name>
    <dbReference type="NCBI Taxonomy" id="7291"/>
    <lineage>
        <taxon>Eukaryota</taxon>
        <taxon>Metazoa</taxon>
        <taxon>Ecdysozoa</taxon>
        <taxon>Arthropoda</taxon>
        <taxon>Hexapoda</taxon>
        <taxon>Insecta</taxon>
        <taxon>Pterygota</taxon>
        <taxon>Neoptera</taxon>
        <taxon>Endopterygota</taxon>
        <taxon>Diptera</taxon>
        <taxon>Brachycera</taxon>
        <taxon>Muscomorpha</taxon>
        <taxon>Ephydroidea</taxon>
        <taxon>Drosophilidae</taxon>
        <taxon>Drosophila</taxon>
    </lineage>
</organism>
<dbReference type="RefSeq" id="XP_034098094.1">
    <property type="nucleotide sequence ID" value="XM_034242203.2"/>
</dbReference>
<dbReference type="GeneID" id="117563728"/>
<proteinExistence type="predicted"/>
<gene>
    <name evidence="8 9" type="primary">LOC117563728</name>
</gene>
<evidence type="ECO:0000313" key="9">
    <source>
        <dbReference type="RefSeq" id="XP_034098104.1"/>
    </source>
</evidence>
<dbReference type="PROSITE" id="PS51777">
    <property type="entry name" value="RH2"/>
    <property type="match status" value="1"/>
</dbReference>
<feature type="compositionally biased region" description="Acidic residues" evidence="3">
    <location>
        <begin position="330"/>
        <end position="360"/>
    </location>
</feature>
<dbReference type="GO" id="GO:0060271">
    <property type="term" value="P:cilium assembly"/>
    <property type="evidence" value="ECO:0007669"/>
    <property type="project" value="TreeGrafter"/>
</dbReference>
<dbReference type="PROSITE" id="PS51776">
    <property type="entry name" value="RH1"/>
    <property type="match status" value="1"/>
</dbReference>
<evidence type="ECO:0000256" key="3">
    <source>
        <dbReference type="SAM" id="MobiDB-lite"/>
    </source>
</evidence>
<dbReference type="Proteomes" id="UP000515160">
    <property type="component" value="Chromosome X"/>
</dbReference>
<dbReference type="SUPFAM" id="SSF161256">
    <property type="entry name" value="RILP dimerisation region"/>
    <property type="match status" value="1"/>
</dbReference>
<feature type="region of interest" description="Disordered" evidence="3">
    <location>
        <begin position="311"/>
        <end position="386"/>
    </location>
</feature>
<dbReference type="CDD" id="cd14445">
    <property type="entry name" value="RILP-like"/>
    <property type="match status" value="1"/>
</dbReference>
<keyword evidence="4" id="KW-0472">Membrane</keyword>
<dbReference type="InterPro" id="IPR051241">
    <property type="entry name" value="DZIP_RILPL"/>
</dbReference>
<dbReference type="GO" id="GO:0036064">
    <property type="term" value="C:ciliary basal body"/>
    <property type="evidence" value="ECO:0007669"/>
    <property type="project" value="TreeGrafter"/>
</dbReference>
<dbReference type="PANTHER" id="PTHR21502:SF4">
    <property type="entry name" value="RILP-LIKE PROTEIN HOMOLOG"/>
    <property type="match status" value="1"/>
</dbReference>
<feature type="transmembrane region" description="Helical" evidence="4">
    <location>
        <begin position="458"/>
        <end position="481"/>
    </location>
</feature>
<evidence type="ECO:0000256" key="1">
    <source>
        <dbReference type="ARBA" id="ARBA00023054"/>
    </source>
</evidence>
<sequence length="483" mass="54999">MPGFHLNEMGEMVLDAIDDIGVVDVYDLASDIGKEYERIMDRYGTDAVSGLMPKIINTLELLEALATKNERENTTIEELREKIAQLESEKLEKAEFRRRFEKELELIEEQWRSETNELVDLVSSLQDENKRLVKQTQDLQSSSAQSSGLGASLTESIISMTNNELHSALSDTQVLQRLKEQIYKQRDELKQRERELQDKYSELEHVNIQAERLKASERDTRRRHKLMQAQVKTLCEERADFLAQLQDQCREINQLRKRLGLAEKENEDLVQSYDDNENDPNRPRYTTRELKELISERDELLTTIDSLNEQLAELKPAPSGKRMRHVSSSDDSDDDDVAARDDDDNEADDGVEADVDDDVAGETPPGHDAPVQGPLPYEPDDAPWKKSSESGIRKFFRKLFSDPSDGSNTFPKRSLATLSKMALSATPGSGSGGGGNEPNPCLSFAMFYMLAKYLPFSYMMYIIYVFDCCALIIILSCYFFLTQ</sequence>
<dbReference type="RefSeq" id="XP_034098104.1">
    <property type="nucleotide sequence ID" value="XM_034242213.2"/>
</dbReference>
<dbReference type="InterPro" id="IPR034744">
    <property type="entry name" value="RH2"/>
</dbReference>
<dbReference type="AlphaFoldDB" id="A0A6P8W3E4"/>
<dbReference type="CTD" id="31090"/>
<feature type="domain" description="RH2" evidence="6">
    <location>
        <begin position="282"/>
        <end position="395"/>
    </location>
</feature>
<evidence type="ECO:0000259" key="5">
    <source>
        <dbReference type="PROSITE" id="PS51776"/>
    </source>
</evidence>
<dbReference type="InterPro" id="IPR034743">
    <property type="entry name" value="RH1"/>
</dbReference>
<evidence type="ECO:0000259" key="6">
    <source>
        <dbReference type="PROSITE" id="PS51777"/>
    </source>
</evidence>
<dbReference type="Gene3D" id="1.20.58.1770">
    <property type="match status" value="1"/>
</dbReference>
<dbReference type="OrthoDB" id="10069524at2759"/>
<evidence type="ECO:0000313" key="8">
    <source>
        <dbReference type="RefSeq" id="XP_034098094.1"/>
    </source>
</evidence>
<accession>A0A6P8W3E4</accession>
<protein>
    <submittedName>
        <fullName evidence="8 9">RILP-like protein homolog</fullName>
    </submittedName>
</protein>
<feature type="domain" description="RH1" evidence="5">
    <location>
        <begin position="8"/>
        <end position="96"/>
    </location>
</feature>
<dbReference type="PANTHER" id="PTHR21502">
    <property type="entry name" value="ZINC FINGER PROTEIN DZIP1"/>
    <property type="match status" value="1"/>
</dbReference>
<dbReference type="GO" id="GO:0051959">
    <property type="term" value="F:dynein light intermediate chain binding"/>
    <property type="evidence" value="ECO:0007669"/>
    <property type="project" value="TreeGrafter"/>
</dbReference>
<feature type="coiled-coil region" evidence="2">
    <location>
        <begin position="238"/>
        <end position="310"/>
    </location>
</feature>
<dbReference type="GO" id="GO:0005737">
    <property type="term" value="C:cytoplasm"/>
    <property type="evidence" value="ECO:0007669"/>
    <property type="project" value="TreeGrafter"/>
</dbReference>
<dbReference type="FunFam" id="1.20.58.1770:FF:000005">
    <property type="entry name" value="RILP-like protein homolog isoform X1"/>
    <property type="match status" value="1"/>
</dbReference>
<keyword evidence="4" id="KW-1133">Transmembrane helix</keyword>
<evidence type="ECO:0000256" key="2">
    <source>
        <dbReference type="SAM" id="Coils"/>
    </source>
</evidence>
<evidence type="ECO:0000313" key="7">
    <source>
        <dbReference type="Proteomes" id="UP000515160"/>
    </source>
</evidence>
<dbReference type="Pfam" id="PF09744">
    <property type="entry name" value="RH1"/>
    <property type="match status" value="1"/>
</dbReference>